<evidence type="ECO:0000313" key="1">
    <source>
        <dbReference type="EMBL" id="SNU32528.1"/>
    </source>
</evidence>
<accession>A0A285AV87</accession>
<dbReference type="EMBL" id="FZTC01000002">
    <property type="protein sequence ID" value="SNU32528.1"/>
    <property type="molecule type" value="Genomic_DNA"/>
</dbReference>
<evidence type="ECO:0000313" key="2">
    <source>
        <dbReference type="Proteomes" id="UP000220639"/>
    </source>
</evidence>
<reference evidence="2" key="1">
    <citation type="submission" date="2017-08" db="EMBL/GenBank/DDBJ databases">
        <authorList>
            <person name="Brisse S."/>
        </authorList>
    </citation>
    <scope>NUCLEOTIDE SEQUENCE [LARGE SCALE GENOMIC DNA]</scope>
    <source>
        <strain evidence="2">06D021</strain>
    </source>
</reference>
<proteinExistence type="predicted"/>
<sequence length="152" mass="16560">MSEKPLATGIPELLGNHSKTHFRLPAVLLTLGSEDISHPSETGMAVTVFSFTNAVFTCGDVENLTSGKAVSKVPETMIDSALDKALNTEQNISNEILLILVMGSSARSYAIVAPTVSYEASVITELSDVILFNFRKMRLYKVKVTFAIERLH</sequence>
<gene>
    <name evidence="1" type="ORF">KOSB73_100042</name>
</gene>
<dbReference type="AlphaFoldDB" id="A0A285AV87"/>
<organism evidence="1 2">
    <name type="scientific">Klebsiella grimontii</name>
    <dbReference type="NCBI Taxonomy" id="2058152"/>
    <lineage>
        <taxon>Bacteria</taxon>
        <taxon>Pseudomonadati</taxon>
        <taxon>Pseudomonadota</taxon>
        <taxon>Gammaproteobacteria</taxon>
        <taxon>Enterobacterales</taxon>
        <taxon>Enterobacteriaceae</taxon>
        <taxon>Klebsiella/Raoultella group</taxon>
        <taxon>Klebsiella</taxon>
    </lineage>
</organism>
<name>A0A285AV87_9ENTR</name>
<dbReference type="Proteomes" id="UP000220639">
    <property type="component" value="Unassembled WGS sequence"/>
</dbReference>
<protein>
    <submittedName>
        <fullName evidence="1">Uncharacterized protein</fullName>
    </submittedName>
</protein>